<dbReference type="PANTHER" id="PTHR33202">
    <property type="entry name" value="ZINC UPTAKE REGULATION PROTEIN"/>
    <property type="match status" value="1"/>
</dbReference>
<dbReference type="InterPro" id="IPR002481">
    <property type="entry name" value="FUR"/>
</dbReference>
<dbReference type="InterPro" id="IPR036388">
    <property type="entry name" value="WH-like_DNA-bd_sf"/>
</dbReference>
<gene>
    <name evidence="8" type="ORF">FAP39_01920</name>
</gene>
<dbReference type="Pfam" id="PF01475">
    <property type="entry name" value="FUR"/>
    <property type="match status" value="1"/>
</dbReference>
<dbReference type="EMBL" id="SULI01000002">
    <property type="protein sequence ID" value="TKZ21980.1"/>
    <property type="molecule type" value="Genomic_DNA"/>
</dbReference>
<dbReference type="OrthoDB" id="9801127at2"/>
<dbReference type="GO" id="GO:0045892">
    <property type="term" value="P:negative regulation of DNA-templated transcription"/>
    <property type="evidence" value="ECO:0007669"/>
    <property type="project" value="TreeGrafter"/>
</dbReference>
<dbReference type="GO" id="GO:0000976">
    <property type="term" value="F:transcription cis-regulatory region binding"/>
    <property type="evidence" value="ECO:0007669"/>
    <property type="project" value="TreeGrafter"/>
</dbReference>
<evidence type="ECO:0000313" key="8">
    <source>
        <dbReference type="EMBL" id="TKZ21980.1"/>
    </source>
</evidence>
<keyword evidence="4" id="KW-0805">Transcription regulation</keyword>
<dbReference type="InterPro" id="IPR036390">
    <property type="entry name" value="WH_DNA-bd_sf"/>
</dbReference>
<keyword evidence="9" id="KW-1185">Reference proteome</keyword>
<keyword evidence="6" id="KW-0804">Transcription</keyword>
<evidence type="ECO:0000256" key="6">
    <source>
        <dbReference type="ARBA" id="ARBA00023163"/>
    </source>
</evidence>
<protein>
    <submittedName>
        <fullName evidence="8">Transcriptional repressor</fullName>
    </submittedName>
</protein>
<keyword evidence="5" id="KW-0238">DNA-binding</keyword>
<organism evidence="8 9">
    <name type="scientific">Shimia litoralis</name>
    <dbReference type="NCBI Taxonomy" id="420403"/>
    <lineage>
        <taxon>Bacteria</taxon>
        <taxon>Pseudomonadati</taxon>
        <taxon>Pseudomonadota</taxon>
        <taxon>Alphaproteobacteria</taxon>
        <taxon>Rhodobacterales</taxon>
        <taxon>Roseobacteraceae</taxon>
    </lineage>
</organism>
<evidence type="ECO:0000256" key="5">
    <source>
        <dbReference type="ARBA" id="ARBA00023125"/>
    </source>
</evidence>
<feature type="binding site" evidence="7">
    <location>
        <position position="152"/>
    </location>
    <ligand>
        <name>Zn(2+)</name>
        <dbReference type="ChEBI" id="CHEBI:29105"/>
    </ligand>
</feature>
<dbReference type="PANTHER" id="PTHR33202:SF6">
    <property type="entry name" value="ZINC UPTAKE REGULATION PROTEIN"/>
    <property type="match status" value="1"/>
</dbReference>
<accession>A0A4U7N7U7</accession>
<proteinExistence type="inferred from homology"/>
<comment type="similarity">
    <text evidence="1">Belongs to the Fur family.</text>
</comment>
<evidence type="ECO:0000256" key="7">
    <source>
        <dbReference type="PIRSR" id="PIRSR602481-1"/>
    </source>
</evidence>
<dbReference type="InterPro" id="IPR043135">
    <property type="entry name" value="Fur_C"/>
</dbReference>
<dbReference type="Gene3D" id="1.10.10.10">
    <property type="entry name" value="Winged helix-like DNA-binding domain superfamily/Winged helix DNA-binding domain"/>
    <property type="match status" value="1"/>
</dbReference>
<reference evidence="8 9" key="1">
    <citation type="submission" date="2019-04" db="EMBL/GenBank/DDBJ databases">
        <title>Genome sequence of Pelagicola litoralis CL-ES2.</title>
        <authorList>
            <person name="Cao J."/>
        </authorList>
    </citation>
    <scope>NUCLEOTIDE SEQUENCE [LARGE SCALE GENOMIC DNA]</scope>
    <source>
        <strain evidence="8 9">CL-ES2</strain>
    </source>
</reference>
<dbReference type="GO" id="GO:0003700">
    <property type="term" value="F:DNA-binding transcription factor activity"/>
    <property type="evidence" value="ECO:0007669"/>
    <property type="project" value="InterPro"/>
</dbReference>
<feature type="binding site" evidence="7">
    <location>
        <position position="149"/>
    </location>
    <ligand>
        <name>Zn(2+)</name>
        <dbReference type="ChEBI" id="CHEBI:29105"/>
    </ligand>
</feature>
<evidence type="ECO:0000256" key="3">
    <source>
        <dbReference type="ARBA" id="ARBA00022833"/>
    </source>
</evidence>
<evidence type="ECO:0000256" key="1">
    <source>
        <dbReference type="ARBA" id="ARBA00007957"/>
    </source>
</evidence>
<evidence type="ECO:0000256" key="2">
    <source>
        <dbReference type="ARBA" id="ARBA00022491"/>
    </source>
</evidence>
<dbReference type="RefSeq" id="WP_138014692.1">
    <property type="nucleotide sequence ID" value="NZ_SULI01000002.1"/>
</dbReference>
<feature type="binding site" evidence="7">
    <location>
        <position position="114"/>
    </location>
    <ligand>
        <name>Zn(2+)</name>
        <dbReference type="ChEBI" id="CHEBI:29105"/>
    </ligand>
</feature>
<dbReference type="Proteomes" id="UP000306575">
    <property type="component" value="Unassembled WGS sequence"/>
</dbReference>
<dbReference type="GO" id="GO:1900376">
    <property type="term" value="P:regulation of secondary metabolite biosynthetic process"/>
    <property type="evidence" value="ECO:0007669"/>
    <property type="project" value="TreeGrafter"/>
</dbReference>
<keyword evidence="3 7" id="KW-0862">Zinc</keyword>
<dbReference type="SUPFAM" id="SSF46785">
    <property type="entry name" value="Winged helix' DNA-binding domain"/>
    <property type="match status" value="1"/>
</dbReference>
<dbReference type="GO" id="GO:0005829">
    <property type="term" value="C:cytosol"/>
    <property type="evidence" value="ECO:0007669"/>
    <property type="project" value="TreeGrafter"/>
</dbReference>
<evidence type="ECO:0000256" key="4">
    <source>
        <dbReference type="ARBA" id="ARBA00023015"/>
    </source>
</evidence>
<feature type="binding site" evidence="7">
    <location>
        <position position="111"/>
    </location>
    <ligand>
        <name>Zn(2+)</name>
        <dbReference type="ChEBI" id="CHEBI:29105"/>
    </ligand>
</feature>
<dbReference type="Gene3D" id="3.30.1490.190">
    <property type="match status" value="1"/>
</dbReference>
<keyword evidence="2" id="KW-0678">Repressor</keyword>
<dbReference type="GO" id="GO:0008270">
    <property type="term" value="F:zinc ion binding"/>
    <property type="evidence" value="ECO:0007669"/>
    <property type="project" value="TreeGrafter"/>
</dbReference>
<comment type="caution">
    <text evidence="8">The sequence shown here is derived from an EMBL/GenBank/DDBJ whole genome shotgun (WGS) entry which is preliminary data.</text>
</comment>
<comment type="cofactor">
    <cofactor evidence="7">
        <name>Zn(2+)</name>
        <dbReference type="ChEBI" id="CHEBI:29105"/>
    </cofactor>
    <text evidence="7">Binds 1 zinc ion per subunit.</text>
</comment>
<keyword evidence="7" id="KW-0479">Metal-binding</keyword>
<evidence type="ECO:0000313" key="9">
    <source>
        <dbReference type="Proteomes" id="UP000306575"/>
    </source>
</evidence>
<sequence>MHDLGFENHNHTACVSSTLAVAEKHCRDNKLQFTKVRRRVLEILLQEHRAMGAYDVLTILSEEGLGSQPPVIYRALDFLGTQGFIHKIEKLNAYVACTHAGSAHSPTFMICRACGAVVEARTPIDALTQTAQELGFQIETTVVEVEGLCPNCQESRAA</sequence>
<name>A0A4U7N7U7_9RHOB</name>
<dbReference type="AlphaFoldDB" id="A0A4U7N7U7"/>